<dbReference type="EMBL" id="JACDXW010000004">
    <property type="protein sequence ID" value="MCB5363848.1"/>
    <property type="molecule type" value="Genomic_DNA"/>
</dbReference>
<evidence type="ECO:0000313" key="1">
    <source>
        <dbReference type="EMBL" id="MCB5363848.1"/>
    </source>
</evidence>
<dbReference type="RefSeq" id="WP_226954218.1">
    <property type="nucleotide sequence ID" value="NZ_JACDXW010000004.1"/>
</dbReference>
<proteinExistence type="predicted"/>
<protein>
    <submittedName>
        <fullName evidence="1">Acyl-CoA thioesterase</fullName>
    </submittedName>
</protein>
<gene>
    <name evidence="1" type="ORF">H0484_08810</name>
</gene>
<dbReference type="SUPFAM" id="SSF54637">
    <property type="entry name" value="Thioesterase/thiol ester dehydrase-isomerase"/>
    <property type="match status" value="1"/>
</dbReference>
<dbReference type="CDD" id="cd00586">
    <property type="entry name" value="4HBT"/>
    <property type="match status" value="1"/>
</dbReference>
<evidence type="ECO:0000313" key="2">
    <source>
        <dbReference type="Proteomes" id="UP000776983"/>
    </source>
</evidence>
<sequence length="134" mass="15577">MDVFKRDLTIAWGDCDDAGIVFYPNFFYWFDTTYHLYLRSLGLDMRDIKARFRAVTPLVDVHAKFRSPITYGDDVQIEAKVGEWASRRFRLDYVVKCGDRLVATGYEERAWAQFDDEGRLCGVPIPAEFKALFA</sequence>
<dbReference type="InterPro" id="IPR029069">
    <property type="entry name" value="HotDog_dom_sf"/>
</dbReference>
<comment type="caution">
    <text evidence="1">The sequence shown here is derived from an EMBL/GenBank/DDBJ whole genome shotgun (WGS) entry which is preliminary data.</text>
</comment>
<keyword evidence="2" id="KW-1185">Reference proteome</keyword>
<reference evidence="1 2" key="1">
    <citation type="submission" date="2020-07" db="EMBL/GenBank/DDBJ databases">
        <title>Pusillimonas sp. nov., isolated from poultry manure in Taiwan.</title>
        <authorList>
            <person name="Lin S.-Y."/>
            <person name="Tang Y.-S."/>
            <person name="Young C.-C."/>
        </authorList>
    </citation>
    <scope>NUCLEOTIDE SEQUENCE [LARGE SCALE GENOMIC DNA]</scope>
    <source>
        <strain evidence="1 2">CC-YST705</strain>
    </source>
</reference>
<organism evidence="1 2">
    <name type="scientific">Mesopusillimonas faecipullorum</name>
    <dbReference type="NCBI Taxonomy" id="2755040"/>
    <lineage>
        <taxon>Bacteria</taxon>
        <taxon>Pseudomonadati</taxon>
        <taxon>Pseudomonadota</taxon>
        <taxon>Betaproteobacteria</taxon>
        <taxon>Burkholderiales</taxon>
        <taxon>Alcaligenaceae</taxon>
        <taxon>Mesopusillimonas</taxon>
    </lineage>
</organism>
<dbReference type="Proteomes" id="UP000776983">
    <property type="component" value="Unassembled WGS sequence"/>
</dbReference>
<name>A0ABS8CCU9_9BURK</name>
<accession>A0ABS8CCU9</accession>
<dbReference type="Pfam" id="PF13279">
    <property type="entry name" value="4HBT_2"/>
    <property type="match status" value="1"/>
</dbReference>
<dbReference type="Gene3D" id="3.10.129.10">
    <property type="entry name" value="Hotdog Thioesterase"/>
    <property type="match status" value="1"/>
</dbReference>